<evidence type="ECO:0000313" key="2">
    <source>
        <dbReference type="Proteomes" id="UP000269396"/>
    </source>
</evidence>
<proteinExistence type="predicted"/>
<gene>
    <name evidence="1" type="ORF">SMTD_LOCUS2334</name>
</gene>
<organism evidence="1 2">
    <name type="scientific">Schistosoma mattheei</name>
    <dbReference type="NCBI Taxonomy" id="31246"/>
    <lineage>
        <taxon>Eukaryota</taxon>
        <taxon>Metazoa</taxon>
        <taxon>Spiralia</taxon>
        <taxon>Lophotrochozoa</taxon>
        <taxon>Platyhelminthes</taxon>
        <taxon>Trematoda</taxon>
        <taxon>Digenea</taxon>
        <taxon>Strigeidida</taxon>
        <taxon>Schistosomatoidea</taxon>
        <taxon>Schistosomatidae</taxon>
        <taxon>Schistosoma</taxon>
    </lineage>
</organism>
<accession>A0A183NJP7</accession>
<dbReference type="AlphaFoldDB" id="A0A183NJP7"/>
<dbReference type="Proteomes" id="UP000269396">
    <property type="component" value="Unassembled WGS sequence"/>
</dbReference>
<reference evidence="1 2" key="1">
    <citation type="submission" date="2018-11" db="EMBL/GenBank/DDBJ databases">
        <authorList>
            <consortium name="Pathogen Informatics"/>
        </authorList>
    </citation>
    <scope>NUCLEOTIDE SEQUENCE [LARGE SCALE GENOMIC DNA]</scope>
    <source>
        <strain>Denwood</strain>
        <strain evidence="2">Zambia</strain>
    </source>
</reference>
<sequence length="96" mass="10846">MLTNNICLLTGLRKRLHATLQEKSLEMDKQSKACIWCSPPSKAKRQTSIPTIVHRLVSIENEVYLRPPQEYRDLDDIHLRIVGASTSLIAGPLPIL</sequence>
<protein>
    <submittedName>
        <fullName evidence="1">Uncharacterized protein</fullName>
    </submittedName>
</protein>
<evidence type="ECO:0000313" key="1">
    <source>
        <dbReference type="EMBL" id="VDO86115.1"/>
    </source>
</evidence>
<name>A0A183NJP7_9TREM</name>
<dbReference type="EMBL" id="UZAL01003131">
    <property type="protein sequence ID" value="VDO86115.1"/>
    <property type="molecule type" value="Genomic_DNA"/>
</dbReference>
<keyword evidence="2" id="KW-1185">Reference proteome</keyword>